<protein>
    <recommendedName>
        <fullName evidence="9">4,4'-diaponeurosporenoate glycosyltransferase</fullName>
    </recommendedName>
</protein>
<keyword evidence="5 10" id="KW-0472">Membrane</keyword>
<dbReference type="InterPro" id="IPR029044">
    <property type="entry name" value="Nucleotide-diphossugar_trans"/>
</dbReference>
<comment type="similarity">
    <text evidence="8">Belongs to the glycosyltransferase 2 family. CrtQ subfamily.</text>
</comment>
<accession>A0A844H168</accession>
<evidence type="ECO:0000313" key="12">
    <source>
        <dbReference type="EMBL" id="MTF40105.1"/>
    </source>
</evidence>
<evidence type="ECO:0000256" key="10">
    <source>
        <dbReference type="SAM" id="Phobius"/>
    </source>
</evidence>
<comment type="subcellular location">
    <subcellularLocation>
        <location evidence="1">Cell membrane</location>
    </subcellularLocation>
</comment>
<name>A0A844H168_9CHRO</name>
<dbReference type="EMBL" id="WMIA01000021">
    <property type="protein sequence ID" value="MTF40105.1"/>
    <property type="molecule type" value="Genomic_DNA"/>
</dbReference>
<keyword evidence="10" id="KW-0812">Transmembrane</keyword>
<dbReference type="GO" id="GO:0005886">
    <property type="term" value="C:plasma membrane"/>
    <property type="evidence" value="ECO:0007669"/>
    <property type="project" value="UniProtKB-SubCell"/>
</dbReference>
<comment type="caution">
    <text evidence="12">The sequence shown here is derived from an EMBL/GenBank/DDBJ whole genome shotgun (WGS) entry which is preliminary data.</text>
</comment>
<gene>
    <name evidence="12" type="ORF">GGC33_14380</name>
</gene>
<comment type="function">
    <text evidence="6">Catalyzes the glycosylation of 4,4'-diaponeurosporenoate, i.e. the esterification of glucose at the C1'' position with the carboxyl group of 4,4'-diaponeurosporenic acid, to form glycosyl-4,4'-diaponeurosporenoate. This is a step in the biosynthesis of staphyloxanthin, an orange pigment present in most staphylococci strains.</text>
</comment>
<sequence>MIMDLDILSMTLIFRWLIGWILMWNLPRLPDIAVIGSPKVSVLIPARNEEKSLPHLLTALNNQSFKPYEIIVIDDQSIDNTANIAQQTGVKVIQNNFLPKGWTGKNWALKTGYNNSSGDILVFLDADTEPGQDLLRRLVATVQHLGGLVSIQPYHRTERPYEQLAMLFNLVGLMSVKLGVRGGVAFGPAMATSRENYELVGSHEVVAKYVVEDWFMAHAYESSGLPVSAYIGYEQLNYRMYPDNIQNLIDGFDKNFATAAGEVSWVRMFAVLLWLSGLFWAAWCFPASLFGLPMVGNQSLLYNGVLYFAFAIQLAIVIKPVGSFRLTTFFFPIPVVFFLAVFIKSILKLKHGQIEWKGRKISTRIQSK</sequence>
<dbReference type="GO" id="GO:0016757">
    <property type="term" value="F:glycosyltransferase activity"/>
    <property type="evidence" value="ECO:0007669"/>
    <property type="project" value="UniProtKB-KW"/>
</dbReference>
<evidence type="ECO:0000313" key="13">
    <source>
        <dbReference type="Proteomes" id="UP000437131"/>
    </source>
</evidence>
<evidence type="ECO:0000256" key="5">
    <source>
        <dbReference type="ARBA" id="ARBA00023136"/>
    </source>
</evidence>
<feature type="transmembrane region" description="Helical" evidence="10">
    <location>
        <begin position="265"/>
        <end position="288"/>
    </location>
</feature>
<organism evidence="12 13">
    <name type="scientific">Cyanobacterium aponinum 0216</name>
    <dbReference type="NCBI Taxonomy" id="2676140"/>
    <lineage>
        <taxon>Bacteria</taxon>
        <taxon>Bacillati</taxon>
        <taxon>Cyanobacteriota</taxon>
        <taxon>Cyanophyceae</taxon>
        <taxon>Oscillatoriophycideae</taxon>
        <taxon>Chroococcales</taxon>
        <taxon>Geminocystaceae</taxon>
        <taxon>Cyanobacterium</taxon>
    </lineage>
</organism>
<comment type="pathway">
    <text evidence="7">Carotenoid biosynthesis; staphyloxanthin biosynthesis; staphyloxanthin from farnesyl diphosphate: step 4/5.</text>
</comment>
<reference evidence="12 13" key="1">
    <citation type="submission" date="2019-11" db="EMBL/GenBank/DDBJ databases">
        <title>Isolation of a new High Light Tolerant Cyanobacteria.</title>
        <authorList>
            <person name="Dobson Z."/>
            <person name="Vaughn N."/>
            <person name="Vaughn M."/>
            <person name="Fromme P."/>
            <person name="Mazor Y."/>
        </authorList>
    </citation>
    <scope>NUCLEOTIDE SEQUENCE [LARGE SCALE GENOMIC DNA]</scope>
    <source>
        <strain evidence="12 13">0216</strain>
    </source>
</reference>
<dbReference type="PANTHER" id="PTHR43646">
    <property type="entry name" value="GLYCOSYLTRANSFERASE"/>
    <property type="match status" value="1"/>
</dbReference>
<keyword evidence="10" id="KW-1133">Transmembrane helix</keyword>
<evidence type="ECO:0000256" key="9">
    <source>
        <dbReference type="ARBA" id="ARBA00040345"/>
    </source>
</evidence>
<evidence type="ECO:0000256" key="1">
    <source>
        <dbReference type="ARBA" id="ARBA00004236"/>
    </source>
</evidence>
<evidence type="ECO:0000259" key="11">
    <source>
        <dbReference type="Pfam" id="PF00535"/>
    </source>
</evidence>
<evidence type="ECO:0000256" key="3">
    <source>
        <dbReference type="ARBA" id="ARBA00022676"/>
    </source>
</evidence>
<evidence type="ECO:0000256" key="2">
    <source>
        <dbReference type="ARBA" id="ARBA00022475"/>
    </source>
</evidence>
<feature type="transmembrane region" description="Helical" evidence="10">
    <location>
        <begin position="300"/>
        <end position="318"/>
    </location>
</feature>
<dbReference type="CDD" id="cd06423">
    <property type="entry name" value="CESA_like"/>
    <property type="match status" value="1"/>
</dbReference>
<dbReference type="InterPro" id="IPR001173">
    <property type="entry name" value="Glyco_trans_2-like"/>
</dbReference>
<keyword evidence="4 12" id="KW-0808">Transferase</keyword>
<feature type="transmembrane region" description="Helical" evidence="10">
    <location>
        <begin position="324"/>
        <end position="347"/>
    </location>
</feature>
<keyword evidence="3" id="KW-0328">Glycosyltransferase</keyword>
<dbReference type="Proteomes" id="UP000437131">
    <property type="component" value="Unassembled WGS sequence"/>
</dbReference>
<keyword evidence="2" id="KW-1003">Cell membrane</keyword>
<dbReference type="Gene3D" id="3.90.550.10">
    <property type="entry name" value="Spore Coat Polysaccharide Biosynthesis Protein SpsA, Chain A"/>
    <property type="match status" value="1"/>
</dbReference>
<proteinExistence type="inferred from homology"/>
<evidence type="ECO:0000256" key="6">
    <source>
        <dbReference type="ARBA" id="ARBA00037281"/>
    </source>
</evidence>
<evidence type="ECO:0000256" key="7">
    <source>
        <dbReference type="ARBA" id="ARBA00037904"/>
    </source>
</evidence>
<dbReference type="Pfam" id="PF00535">
    <property type="entry name" value="Glycos_transf_2"/>
    <property type="match status" value="1"/>
</dbReference>
<dbReference type="AlphaFoldDB" id="A0A844H168"/>
<feature type="domain" description="Glycosyltransferase 2-like" evidence="11">
    <location>
        <begin position="41"/>
        <end position="152"/>
    </location>
</feature>
<dbReference type="PANTHER" id="PTHR43646:SF2">
    <property type="entry name" value="GLYCOSYLTRANSFERASE 2-LIKE DOMAIN-CONTAINING PROTEIN"/>
    <property type="match status" value="1"/>
</dbReference>
<evidence type="ECO:0000256" key="4">
    <source>
        <dbReference type="ARBA" id="ARBA00022679"/>
    </source>
</evidence>
<evidence type="ECO:0000256" key="8">
    <source>
        <dbReference type="ARBA" id="ARBA00038120"/>
    </source>
</evidence>
<dbReference type="RefSeq" id="WP_155084413.1">
    <property type="nucleotide sequence ID" value="NZ_WMIA01000021.1"/>
</dbReference>
<dbReference type="SUPFAM" id="SSF53448">
    <property type="entry name" value="Nucleotide-diphospho-sugar transferases"/>
    <property type="match status" value="1"/>
</dbReference>